<reference evidence="2 3" key="1">
    <citation type="submission" date="2013-11" db="EMBL/GenBank/DDBJ databases">
        <title>Genome sequencing of Stegodyphus mimosarum.</title>
        <authorList>
            <person name="Bechsgaard J."/>
        </authorList>
    </citation>
    <scope>NUCLEOTIDE SEQUENCE [LARGE SCALE GENOMIC DNA]</scope>
</reference>
<feature type="region of interest" description="Disordered" evidence="1">
    <location>
        <begin position="113"/>
        <end position="132"/>
    </location>
</feature>
<dbReference type="Proteomes" id="UP000054359">
    <property type="component" value="Unassembled WGS sequence"/>
</dbReference>
<dbReference type="AlphaFoldDB" id="A0A087TTS0"/>
<evidence type="ECO:0000313" key="3">
    <source>
        <dbReference type="Proteomes" id="UP000054359"/>
    </source>
</evidence>
<dbReference type="STRING" id="407821.A0A087TTS0"/>
<feature type="non-terminal residue" evidence="2">
    <location>
        <position position="132"/>
    </location>
</feature>
<keyword evidence="3" id="KW-1185">Reference proteome</keyword>
<name>A0A087TTS0_STEMI</name>
<proteinExistence type="predicted"/>
<feature type="non-terminal residue" evidence="2">
    <location>
        <position position="1"/>
    </location>
</feature>
<evidence type="ECO:0000313" key="2">
    <source>
        <dbReference type="EMBL" id="KFM68509.1"/>
    </source>
</evidence>
<evidence type="ECO:0000256" key="1">
    <source>
        <dbReference type="SAM" id="MobiDB-lite"/>
    </source>
</evidence>
<dbReference type="EMBL" id="KK116698">
    <property type="protein sequence ID" value="KFM68509.1"/>
    <property type="molecule type" value="Genomic_DNA"/>
</dbReference>
<accession>A0A087TTS0</accession>
<gene>
    <name evidence="2" type="ORF">X975_01586</name>
</gene>
<sequence length="132" mass="15915">KYCCKLLKLDALRLGDPKGKRKKGVKPTTEDRISVELKKAEQYQAFQARLAKRAHKEKRIRAITEDDDHKPKLKKIKERSFERELADTSKRTVKQFRYEAIQHEKMERLQKIKMKKKANKKFKSKSRYRRKK</sequence>
<protein>
    <submittedName>
        <fullName evidence="2">Uncharacterized protein</fullName>
    </submittedName>
</protein>
<organism evidence="2 3">
    <name type="scientific">Stegodyphus mimosarum</name>
    <name type="common">African social velvet spider</name>
    <dbReference type="NCBI Taxonomy" id="407821"/>
    <lineage>
        <taxon>Eukaryota</taxon>
        <taxon>Metazoa</taxon>
        <taxon>Ecdysozoa</taxon>
        <taxon>Arthropoda</taxon>
        <taxon>Chelicerata</taxon>
        <taxon>Arachnida</taxon>
        <taxon>Araneae</taxon>
        <taxon>Araneomorphae</taxon>
        <taxon>Entelegynae</taxon>
        <taxon>Eresoidea</taxon>
        <taxon>Eresidae</taxon>
        <taxon>Stegodyphus</taxon>
    </lineage>
</organism>